<dbReference type="PANTHER" id="PTHR10744:SF1">
    <property type="entry name" value="SMALL RIBOSOMAL SUBUNIT PROTEIN US17M"/>
    <property type="match status" value="1"/>
</dbReference>
<evidence type="ECO:0000256" key="6">
    <source>
        <dbReference type="ARBA" id="ARBA00035311"/>
    </source>
</evidence>
<accession>A0A078KB19</accession>
<keyword evidence="4 8" id="KW-0689">Ribosomal protein</keyword>
<dbReference type="InterPro" id="IPR012340">
    <property type="entry name" value="NA-bd_OB-fold"/>
</dbReference>
<evidence type="ECO:0000256" key="1">
    <source>
        <dbReference type="ARBA" id="ARBA00010254"/>
    </source>
</evidence>
<keyword evidence="5" id="KW-0687">Ribonucleoprotein</keyword>
<protein>
    <recommendedName>
        <fullName evidence="6 7">30S ribosomal protein S17</fullName>
    </recommendedName>
</protein>
<comment type="similarity">
    <text evidence="1">Belongs to the universal ribosomal protein uS17 family.</text>
</comment>
<dbReference type="KEGG" id="eme:CEM_103"/>
<dbReference type="SUPFAM" id="SSF50249">
    <property type="entry name" value="Nucleic acid-binding proteins"/>
    <property type="match status" value="1"/>
</dbReference>
<evidence type="ECO:0000313" key="9">
    <source>
        <dbReference type="Proteomes" id="UP000032420"/>
    </source>
</evidence>
<evidence type="ECO:0000256" key="7">
    <source>
        <dbReference type="NCBIfam" id="TIGR03635"/>
    </source>
</evidence>
<dbReference type="AlphaFoldDB" id="A0A078KB19"/>
<keyword evidence="2" id="KW-0699">rRNA-binding</keyword>
<dbReference type="PANTHER" id="PTHR10744">
    <property type="entry name" value="40S RIBOSOMAL PROTEIN S11 FAMILY MEMBER"/>
    <property type="match status" value="1"/>
</dbReference>
<gene>
    <name evidence="8" type="primary">rpsQ</name>
    <name evidence="8" type="ORF">CEM_103</name>
</gene>
<dbReference type="GO" id="GO:0022627">
    <property type="term" value="C:cytosolic small ribosomal subunit"/>
    <property type="evidence" value="ECO:0007669"/>
    <property type="project" value="UniProtKB-UniRule"/>
</dbReference>
<keyword evidence="3" id="KW-0694">RNA-binding</keyword>
<dbReference type="NCBIfam" id="NF004123">
    <property type="entry name" value="PRK05610.1"/>
    <property type="match status" value="1"/>
</dbReference>
<keyword evidence="9" id="KW-1185">Reference proteome</keyword>
<evidence type="ECO:0000256" key="2">
    <source>
        <dbReference type="ARBA" id="ARBA00022730"/>
    </source>
</evidence>
<dbReference type="Proteomes" id="UP000032420">
    <property type="component" value="Chromosome I"/>
</dbReference>
<proteinExistence type="inferred from homology"/>
<dbReference type="PATRIC" id="fig|1495769.3.peg.93"/>
<evidence type="ECO:0000256" key="3">
    <source>
        <dbReference type="ARBA" id="ARBA00022884"/>
    </source>
</evidence>
<organism evidence="8 9">
    <name type="scientific">Candidatus Johnevansia muelleri</name>
    <dbReference type="NCBI Taxonomy" id="1495769"/>
    <lineage>
        <taxon>Bacteria</taxon>
        <taxon>Pseudomonadati</taxon>
        <taxon>Pseudomonadota</taxon>
        <taxon>Gammaproteobacteria</taxon>
        <taxon>Candidatus Johnevansiales</taxon>
        <taxon>Candidatus Johnevansiaceae</taxon>
        <taxon>Candidatus Johnevansia</taxon>
    </lineage>
</organism>
<dbReference type="Gene3D" id="2.40.50.140">
    <property type="entry name" value="Nucleic acid-binding proteins"/>
    <property type="match status" value="1"/>
</dbReference>
<name>A0A078KB19_9GAMM</name>
<dbReference type="InterPro" id="IPR000266">
    <property type="entry name" value="Ribosomal_uS17"/>
</dbReference>
<evidence type="ECO:0000313" key="8">
    <source>
        <dbReference type="EMBL" id="CDZ16371.1"/>
    </source>
</evidence>
<dbReference type="EMBL" id="LM655252">
    <property type="protein sequence ID" value="CDZ16371.1"/>
    <property type="molecule type" value="Genomic_DNA"/>
</dbReference>
<dbReference type="GO" id="GO:0006412">
    <property type="term" value="P:translation"/>
    <property type="evidence" value="ECO:0007669"/>
    <property type="project" value="UniProtKB-UniRule"/>
</dbReference>
<dbReference type="Pfam" id="PF00366">
    <property type="entry name" value="Ribosomal_S17"/>
    <property type="match status" value="1"/>
</dbReference>
<dbReference type="STRING" id="1495769.CEM_103"/>
<dbReference type="CDD" id="cd00364">
    <property type="entry name" value="Ribosomal_uS17"/>
    <property type="match status" value="1"/>
</dbReference>
<evidence type="ECO:0000256" key="5">
    <source>
        <dbReference type="ARBA" id="ARBA00023274"/>
    </source>
</evidence>
<dbReference type="PRINTS" id="PR00973">
    <property type="entry name" value="RIBOSOMALS17"/>
</dbReference>
<dbReference type="NCBIfam" id="TIGR03635">
    <property type="entry name" value="uS17_bact"/>
    <property type="match status" value="1"/>
</dbReference>
<dbReference type="HOGENOM" id="CLU_073626_1_1_6"/>
<dbReference type="InterPro" id="IPR019984">
    <property type="entry name" value="Ribosomal_uS17_bact/chlr"/>
</dbReference>
<evidence type="ECO:0000256" key="4">
    <source>
        <dbReference type="ARBA" id="ARBA00022980"/>
    </source>
</evidence>
<dbReference type="GO" id="GO:0003735">
    <property type="term" value="F:structural constituent of ribosome"/>
    <property type="evidence" value="ECO:0007669"/>
    <property type="project" value="UniProtKB-UniRule"/>
</dbReference>
<reference evidence="9" key="1">
    <citation type="submission" date="2014-07" db="EMBL/GenBank/DDBJ databases">
        <authorList>
            <person name="Santos-Garcia D."/>
        </authorList>
    </citation>
    <scope>NUCLEOTIDE SEQUENCE [LARGE SCALE GENOMIC DNA]</scope>
</reference>
<sequence>MEKSIVVLIERIKRHPIYGKYIKRYTKLHVHDDKNNAKFGDTVSILECGPISKKKSWTLLKIIKKAEN</sequence>
<dbReference type="GO" id="GO:0019843">
    <property type="term" value="F:rRNA binding"/>
    <property type="evidence" value="ECO:0007669"/>
    <property type="project" value="UniProtKB-KW"/>
</dbReference>